<feature type="domain" description="Restriction endonuclease type II BpuJI N-terminal" evidence="1">
    <location>
        <begin position="2"/>
        <end position="275"/>
    </location>
</feature>
<feature type="domain" description="Protein NO VEIN C-terminal" evidence="2">
    <location>
        <begin position="333"/>
        <end position="430"/>
    </location>
</feature>
<proteinExistence type="predicted"/>
<evidence type="ECO:0000259" key="2">
    <source>
        <dbReference type="Pfam" id="PF13020"/>
    </source>
</evidence>
<reference evidence="3 4" key="1">
    <citation type="journal article" date="2014" name="Int. J. Syst. Evol. Microbiol.">
        <title>Complete genome sequence of Corynebacterium casei LMG S-19264T (=DSM 44701T), isolated from a smear-ripened cheese.</title>
        <authorList>
            <consortium name="US DOE Joint Genome Institute (JGI-PGF)"/>
            <person name="Walter F."/>
            <person name="Albersmeier A."/>
            <person name="Kalinowski J."/>
            <person name="Ruckert C."/>
        </authorList>
    </citation>
    <scope>NUCLEOTIDE SEQUENCE [LARGE SCALE GENOMIC DNA]</scope>
    <source>
        <strain evidence="3 4">CGMCC 1.15286</strain>
    </source>
</reference>
<dbReference type="Proteomes" id="UP000600247">
    <property type="component" value="Unassembled WGS sequence"/>
</dbReference>
<keyword evidence="3" id="KW-0540">Nuclease</keyword>
<dbReference type="Pfam" id="PF11564">
    <property type="entry name" value="BpuJI_N"/>
    <property type="match status" value="1"/>
</dbReference>
<dbReference type="InterPro" id="IPR024975">
    <property type="entry name" value="NOV_C"/>
</dbReference>
<keyword evidence="4" id="KW-1185">Reference proteome</keyword>
<dbReference type="Gene3D" id="1.10.1740.180">
    <property type="match status" value="1"/>
</dbReference>
<accession>A0A917GXE3</accession>
<dbReference type="InterPro" id="IPR021108">
    <property type="entry name" value="Restrct_endonuc_II_BpuJI_N"/>
</dbReference>
<keyword evidence="3" id="KW-0255">Endonuclease</keyword>
<name>A0A917GXE3_9BACL</name>
<keyword evidence="3" id="KW-0378">Hydrolase</keyword>
<dbReference type="RefSeq" id="WP_188888070.1">
    <property type="nucleotide sequence ID" value="NZ_BMHY01000002.1"/>
</dbReference>
<dbReference type="Gene3D" id="1.10.10.2080">
    <property type="match status" value="1"/>
</dbReference>
<comment type="caution">
    <text evidence="3">The sequence shown here is derived from an EMBL/GenBank/DDBJ whole genome shotgun (WGS) entry which is preliminary data.</text>
</comment>
<organism evidence="3 4">
    <name type="scientific">Paenibacillus radicis</name>
    <name type="common">ex Gao et al. 2016</name>
    <dbReference type="NCBI Taxonomy" id="1737354"/>
    <lineage>
        <taxon>Bacteria</taxon>
        <taxon>Bacillati</taxon>
        <taxon>Bacillota</taxon>
        <taxon>Bacilli</taxon>
        <taxon>Bacillales</taxon>
        <taxon>Paenibacillaceae</taxon>
        <taxon>Paenibacillus</taxon>
    </lineage>
</organism>
<evidence type="ECO:0000259" key="1">
    <source>
        <dbReference type="Pfam" id="PF11564"/>
    </source>
</evidence>
<evidence type="ECO:0000313" key="3">
    <source>
        <dbReference type="EMBL" id="GGG60480.1"/>
    </source>
</evidence>
<dbReference type="Pfam" id="PF13020">
    <property type="entry name" value="NOV_C"/>
    <property type="match status" value="1"/>
</dbReference>
<dbReference type="Gene3D" id="1.10.10.2090">
    <property type="match status" value="1"/>
</dbReference>
<protein>
    <submittedName>
        <fullName evidence="3">Restriction endonuclease</fullName>
    </submittedName>
</protein>
<dbReference type="EMBL" id="BMHY01000002">
    <property type="protein sequence ID" value="GGG60480.1"/>
    <property type="molecule type" value="Genomic_DNA"/>
</dbReference>
<dbReference type="AlphaFoldDB" id="A0A917GXE3"/>
<evidence type="ECO:0000313" key="4">
    <source>
        <dbReference type="Proteomes" id="UP000600247"/>
    </source>
</evidence>
<dbReference type="GO" id="GO:0004519">
    <property type="term" value="F:endonuclease activity"/>
    <property type="evidence" value="ECO:0007669"/>
    <property type="project" value="UniProtKB-KW"/>
</dbReference>
<sequence length="469" mass="54282">MYQIPNQFFLRLHHPRPRFKTEIEDVLIYLATEITAIGKQRNEVFKRALNNAIRRYGENITSKKKTVDNWRTEIDALFGFIIDDGEFSIPSKRAVELATQQDLVKFFKLFCYHFQYPGGFVKPKNNLEFIKHEVDFKPVHYILNMLNRAEQDTGKRAGINKAEATHCIFNDLRVTRDNREILDTWKLIMDNREVDMLYNWKGDAIRYAGDILDYAVQANLLVKRQNNMYYINHVEDLTIQRFLSPAPSDHFDYYAQLPSVSSVTLEDVKKLELKWVEYFNTDREDSFFDTDILALISDGSTENYEALKQKVESIDDIIEAGEMSSTGVIGSVGESLIIQHERIRISNEGRPDLKHLIKLIPPVYAVGYDINSVEADAVKRLIEVKTTASPKPVDFKRFHLTPNEWDAAKSYGEKYYVYRLMVTKGSIKLRLIKDPIAQYKLGNIDISVRDGVDVTIDPSKCGQEVELLR</sequence>
<gene>
    <name evidence="3" type="ORF">GCM10010918_12210</name>
</gene>